<keyword evidence="1" id="KW-0732">Signal</keyword>
<feature type="signal peptide" evidence="1">
    <location>
        <begin position="1"/>
        <end position="20"/>
    </location>
</feature>
<dbReference type="Proteomes" id="UP000252519">
    <property type="component" value="Unassembled WGS sequence"/>
</dbReference>
<proteinExistence type="predicted"/>
<comment type="caution">
    <text evidence="2">The sequence shown here is derived from an EMBL/GenBank/DDBJ whole genome shotgun (WGS) entry which is preliminary data.</text>
</comment>
<organism evidence="2 3">
    <name type="scientific">Ancylostoma caninum</name>
    <name type="common">Dog hookworm</name>
    <dbReference type="NCBI Taxonomy" id="29170"/>
    <lineage>
        <taxon>Eukaryota</taxon>
        <taxon>Metazoa</taxon>
        <taxon>Ecdysozoa</taxon>
        <taxon>Nematoda</taxon>
        <taxon>Chromadorea</taxon>
        <taxon>Rhabditida</taxon>
        <taxon>Rhabditina</taxon>
        <taxon>Rhabditomorpha</taxon>
        <taxon>Strongyloidea</taxon>
        <taxon>Ancylostomatidae</taxon>
        <taxon>Ancylostomatinae</taxon>
        <taxon>Ancylostoma</taxon>
    </lineage>
</organism>
<evidence type="ECO:0008006" key="4">
    <source>
        <dbReference type="Google" id="ProtNLM"/>
    </source>
</evidence>
<name>A0A368GZG5_ANCCA</name>
<reference evidence="2 3" key="1">
    <citation type="submission" date="2014-10" db="EMBL/GenBank/DDBJ databases">
        <title>Draft genome of the hookworm Ancylostoma caninum.</title>
        <authorList>
            <person name="Mitreva M."/>
        </authorList>
    </citation>
    <scope>NUCLEOTIDE SEQUENCE [LARGE SCALE GENOMIC DNA]</scope>
    <source>
        <strain evidence="2 3">Baltimore</strain>
    </source>
</reference>
<accession>A0A368GZG5</accession>
<evidence type="ECO:0000313" key="3">
    <source>
        <dbReference type="Proteomes" id="UP000252519"/>
    </source>
</evidence>
<evidence type="ECO:0000256" key="1">
    <source>
        <dbReference type="SAM" id="SignalP"/>
    </source>
</evidence>
<protein>
    <recommendedName>
        <fullName evidence="4">Sulfur globule protein CV3 domain protein</fullName>
    </recommendedName>
</protein>
<dbReference type="EMBL" id="JOJR01000047">
    <property type="protein sequence ID" value="RCN48390.1"/>
    <property type="molecule type" value="Genomic_DNA"/>
</dbReference>
<evidence type="ECO:0000313" key="2">
    <source>
        <dbReference type="EMBL" id="RCN48390.1"/>
    </source>
</evidence>
<dbReference type="AlphaFoldDB" id="A0A368GZG5"/>
<sequence length="76" mass="8596">MKFLGTLLILIACLVCIASSTPVRLKRQWGYPNYGGGMYPNYGGGFYPNYGGGWYGPRPYWRRPTVVEKTVIYRPG</sequence>
<gene>
    <name evidence="2" type="ORF">ANCCAN_05538</name>
</gene>
<feature type="chain" id="PRO_5016876152" description="Sulfur globule protein CV3 domain protein" evidence="1">
    <location>
        <begin position="21"/>
        <end position="76"/>
    </location>
</feature>
<keyword evidence="3" id="KW-1185">Reference proteome</keyword>